<dbReference type="SUPFAM" id="SSF52540">
    <property type="entry name" value="P-loop containing nucleoside triphosphate hydrolases"/>
    <property type="match status" value="1"/>
</dbReference>
<keyword evidence="4" id="KW-0067">ATP-binding</keyword>
<dbReference type="InterPro" id="IPR003593">
    <property type="entry name" value="AAA+_ATPase"/>
</dbReference>
<dbReference type="RefSeq" id="WP_229670247.1">
    <property type="nucleotide sequence ID" value="NZ_BMMZ01000010.1"/>
</dbReference>
<feature type="domain" description="ABC transporter" evidence="5">
    <location>
        <begin position="7"/>
        <end position="244"/>
    </location>
</feature>
<gene>
    <name evidence="6" type="ORF">GCM10011575_35350</name>
</gene>
<dbReference type="EMBL" id="BMMZ01000010">
    <property type="protein sequence ID" value="GGL73953.1"/>
    <property type="molecule type" value="Genomic_DNA"/>
</dbReference>
<proteinExistence type="inferred from homology"/>
<dbReference type="Gene3D" id="3.40.50.300">
    <property type="entry name" value="P-loop containing nucleotide triphosphate hydrolases"/>
    <property type="match status" value="1"/>
</dbReference>
<evidence type="ECO:0000259" key="5">
    <source>
        <dbReference type="PROSITE" id="PS50893"/>
    </source>
</evidence>
<dbReference type="AlphaFoldDB" id="A0A917SE74"/>
<sequence>MTDGLVLDRASVTYRQSLGHSLTAVDGVSLQIGSGEVVGLVGESGCGKSTLARAVCGLERLSAGSVSFDGAPVGRLGLRKREQSLLRIQMIFQNPYASLNPRRRIGQQIEDARKINPGDAPRVAELLAQVEIEPSAVNRFPHEFSGGQRQRIAIARAVASGPDLLIGDEPIASLDASLQARVATLLRDVAVRAGASLLFISHDLAIVRLIATRVLVMRSGRIIEEGPTERIWNDPQQPYTKRLLKAIPVADGLGRLPEIDELVD</sequence>
<reference evidence="6" key="2">
    <citation type="submission" date="2020-09" db="EMBL/GenBank/DDBJ databases">
        <authorList>
            <person name="Sun Q."/>
            <person name="Zhou Y."/>
        </authorList>
    </citation>
    <scope>NUCLEOTIDE SEQUENCE</scope>
    <source>
        <strain evidence="6">CGMCC 4.7306</strain>
    </source>
</reference>
<evidence type="ECO:0000256" key="1">
    <source>
        <dbReference type="ARBA" id="ARBA00005417"/>
    </source>
</evidence>
<dbReference type="GO" id="GO:0055085">
    <property type="term" value="P:transmembrane transport"/>
    <property type="evidence" value="ECO:0007669"/>
    <property type="project" value="UniProtKB-ARBA"/>
</dbReference>
<name>A0A917SE74_9ACTN</name>
<dbReference type="SMART" id="SM00382">
    <property type="entry name" value="AAA"/>
    <property type="match status" value="1"/>
</dbReference>
<protein>
    <recommendedName>
        <fullName evidence="5">ABC transporter domain-containing protein</fullName>
    </recommendedName>
</protein>
<organism evidence="6 7">
    <name type="scientific">Microlunatus endophyticus</name>
    <dbReference type="NCBI Taxonomy" id="1716077"/>
    <lineage>
        <taxon>Bacteria</taxon>
        <taxon>Bacillati</taxon>
        <taxon>Actinomycetota</taxon>
        <taxon>Actinomycetes</taxon>
        <taxon>Propionibacteriales</taxon>
        <taxon>Propionibacteriaceae</taxon>
        <taxon>Microlunatus</taxon>
    </lineage>
</organism>
<dbReference type="InterPro" id="IPR003439">
    <property type="entry name" value="ABC_transporter-like_ATP-bd"/>
</dbReference>
<evidence type="ECO:0000256" key="4">
    <source>
        <dbReference type="ARBA" id="ARBA00022840"/>
    </source>
</evidence>
<dbReference type="PROSITE" id="PS00211">
    <property type="entry name" value="ABC_TRANSPORTER_1"/>
    <property type="match status" value="1"/>
</dbReference>
<keyword evidence="3" id="KW-0547">Nucleotide-binding</keyword>
<dbReference type="Pfam" id="PF00005">
    <property type="entry name" value="ABC_tran"/>
    <property type="match status" value="1"/>
</dbReference>
<keyword evidence="7" id="KW-1185">Reference proteome</keyword>
<evidence type="ECO:0000313" key="6">
    <source>
        <dbReference type="EMBL" id="GGL73953.1"/>
    </source>
</evidence>
<evidence type="ECO:0000256" key="3">
    <source>
        <dbReference type="ARBA" id="ARBA00022741"/>
    </source>
</evidence>
<evidence type="ECO:0000313" key="7">
    <source>
        <dbReference type="Proteomes" id="UP000613840"/>
    </source>
</evidence>
<dbReference type="PROSITE" id="PS50893">
    <property type="entry name" value="ABC_TRANSPORTER_2"/>
    <property type="match status" value="1"/>
</dbReference>
<dbReference type="InterPro" id="IPR050319">
    <property type="entry name" value="ABC_transp_ATP-bind"/>
</dbReference>
<dbReference type="GO" id="GO:0016887">
    <property type="term" value="F:ATP hydrolysis activity"/>
    <property type="evidence" value="ECO:0007669"/>
    <property type="project" value="InterPro"/>
</dbReference>
<comment type="caution">
    <text evidence="6">The sequence shown here is derived from an EMBL/GenBank/DDBJ whole genome shotgun (WGS) entry which is preliminary data.</text>
</comment>
<dbReference type="GO" id="GO:0005524">
    <property type="term" value="F:ATP binding"/>
    <property type="evidence" value="ECO:0007669"/>
    <property type="project" value="UniProtKB-KW"/>
</dbReference>
<dbReference type="Proteomes" id="UP000613840">
    <property type="component" value="Unassembled WGS sequence"/>
</dbReference>
<evidence type="ECO:0000256" key="2">
    <source>
        <dbReference type="ARBA" id="ARBA00022448"/>
    </source>
</evidence>
<dbReference type="CDD" id="cd03257">
    <property type="entry name" value="ABC_NikE_OppD_transporters"/>
    <property type="match status" value="1"/>
</dbReference>
<reference evidence="6" key="1">
    <citation type="journal article" date="2014" name="Int. J. Syst. Evol. Microbiol.">
        <title>Complete genome sequence of Corynebacterium casei LMG S-19264T (=DSM 44701T), isolated from a smear-ripened cheese.</title>
        <authorList>
            <consortium name="US DOE Joint Genome Institute (JGI-PGF)"/>
            <person name="Walter F."/>
            <person name="Albersmeier A."/>
            <person name="Kalinowski J."/>
            <person name="Ruckert C."/>
        </authorList>
    </citation>
    <scope>NUCLEOTIDE SEQUENCE</scope>
    <source>
        <strain evidence="6">CGMCC 4.7306</strain>
    </source>
</reference>
<accession>A0A917SE74</accession>
<keyword evidence="2" id="KW-0813">Transport</keyword>
<dbReference type="InterPro" id="IPR017871">
    <property type="entry name" value="ABC_transporter-like_CS"/>
</dbReference>
<dbReference type="PANTHER" id="PTHR43776:SF7">
    <property type="entry name" value="D,D-DIPEPTIDE TRANSPORT ATP-BINDING PROTEIN DDPF-RELATED"/>
    <property type="match status" value="1"/>
</dbReference>
<comment type="similarity">
    <text evidence="1">Belongs to the ABC transporter superfamily.</text>
</comment>
<dbReference type="PANTHER" id="PTHR43776">
    <property type="entry name" value="TRANSPORT ATP-BINDING PROTEIN"/>
    <property type="match status" value="1"/>
</dbReference>
<dbReference type="InterPro" id="IPR027417">
    <property type="entry name" value="P-loop_NTPase"/>
</dbReference>